<name>A0A6V8H9G5_TALPI</name>
<dbReference type="Pfam" id="PF13637">
    <property type="entry name" value="Ank_4"/>
    <property type="match status" value="1"/>
</dbReference>
<feature type="domain" description="Nephrocystin 3-like N-terminal" evidence="5">
    <location>
        <begin position="305"/>
        <end position="482"/>
    </location>
</feature>
<feature type="repeat" description="ANK" evidence="3">
    <location>
        <begin position="1097"/>
        <end position="1129"/>
    </location>
</feature>
<dbReference type="GO" id="GO:0005634">
    <property type="term" value="C:nucleus"/>
    <property type="evidence" value="ECO:0007669"/>
    <property type="project" value="TreeGrafter"/>
</dbReference>
<dbReference type="Pfam" id="PF17100">
    <property type="entry name" value="NACHT_N"/>
    <property type="match status" value="1"/>
</dbReference>
<organism evidence="6 7">
    <name type="scientific">Talaromyces pinophilus</name>
    <name type="common">Penicillium pinophilum</name>
    <dbReference type="NCBI Taxonomy" id="128442"/>
    <lineage>
        <taxon>Eukaryota</taxon>
        <taxon>Fungi</taxon>
        <taxon>Dikarya</taxon>
        <taxon>Ascomycota</taxon>
        <taxon>Pezizomycotina</taxon>
        <taxon>Eurotiomycetes</taxon>
        <taxon>Eurotiomycetidae</taxon>
        <taxon>Eurotiales</taxon>
        <taxon>Trichocomaceae</taxon>
        <taxon>Talaromyces</taxon>
        <taxon>Talaromyces sect. Talaromyces</taxon>
    </lineage>
</organism>
<keyword evidence="1" id="KW-0677">Repeat</keyword>
<dbReference type="SUPFAM" id="SSF48403">
    <property type="entry name" value="Ankyrin repeat"/>
    <property type="match status" value="1"/>
</dbReference>
<dbReference type="InterPro" id="IPR027417">
    <property type="entry name" value="P-loop_NTPase"/>
</dbReference>
<dbReference type="InterPro" id="IPR056884">
    <property type="entry name" value="NPHP3-like_N"/>
</dbReference>
<protein>
    <submittedName>
        <fullName evidence="6">Ankyrin repeat protein</fullName>
    </submittedName>
</protein>
<feature type="repeat" description="ANK" evidence="3">
    <location>
        <begin position="831"/>
        <end position="863"/>
    </location>
</feature>
<dbReference type="AlphaFoldDB" id="A0A6V8H9G5"/>
<feature type="domain" description="NWD NACHT-NTPase N-terminal" evidence="4">
    <location>
        <begin position="28"/>
        <end position="240"/>
    </location>
</feature>
<feature type="repeat" description="ANK" evidence="3">
    <location>
        <begin position="993"/>
        <end position="1025"/>
    </location>
</feature>
<dbReference type="SMART" id="SM00248">
    <property type="entry name" value="ANK"/>
    <property type="match status" value="9"/>
</dbReference>
<dbReference type="PRINTS" id="PR01415">
    <property type="entry name" value="ANKYRIN"/>
</dbReference>
<sequence>MHTYVVQNPLPEPVQIEHPTSEPISQKSLWEQAAEKLDPEVRQALHEVRSSRIFSHNQNEDIIGTADASSLPELATREAQRRLEDMEHRQWALPIGVAGKTIEIRSLLGKFIAFAKIIKDKGDAFIELDPTGYAKLAWLPFSVFVDLSAKDLEQHQGALDAFSEISFLIYRYAHVESIYHKRNIKEARFEECLVELYKAVLDCEVALLHHFRRHGFLRFLRAIPAVDGWQDRVTSINHLDRRCQSLVDIHVATDILDTRRGVDELVKAERRRDINKILRWIIGHDPSVQRKLVLEKLGKTYSDIGKWLFENEVFTSWVDSTEGSSSQYGLKLLWMHGPVGCGKSSLTTRVIEHFLEQSSVPKHHEQQVSYFYCAKTHGLGSKPIEIFQSMVRQLAWSPKDSQIEQCVKDEWESRQLSETDRLSLDDCKMLSLQLIPRLRKTIIIIDALDECDNPREFLEAMKDLSASFQEKRICVNAFISSRDEVHFAVDTTFSNYLALNITSTATGPDFRRYIERRVDDECKYFRQVTKRENSDILQRLVDELTDRGQLAFRWTELQLALFFPPGRPPNPIDIKRRLDMLKDRSGLLDLNNTSKEIYEHNISDSFTRKDDLHFLLKWALACTRNVHISLITDAIKFHLEQQGETTDHIDRIYILDLTSNLLVINEHDTVQFAHISVKEYFEVNADFASEFAETKSNDQVAETCLQYLLSSYQNFPSSYSVVQLMSRQMEAEFSYYSLTQWALHYSRSGETCSSSGYFKKFIPGALAGTEFAAWVSTSMKWHGYAPEYVGHALSRPPSFCSFFLACVWGFMDIINETISERPELLKSSNIYGENGLHIAAYFNQIDVVKALICTDIDINMLNSDEETALQRAMVDVNNQDRHENSAIHQAIKKEHVDIIRLLLDCRKDLDINLETDLAYSSNFRGPTPLHLAIIRGNLEIVTVLLDKRHDIQINFDACEDPPLHLASQLGHVDIIDTLFRKRADIDIYQKDFVGRTALHVASEVGHVGVVAALLQKYDEFQVNNVDRLGRTALHYAAQNGHVEVVHVLLKRAGPSFDVQDDASYTALHLAAGNGHVPVIETLLRECENYQVNTKEGNGRTPSHLAASKGRVKAVKALLDNGKDVNLNLKDKCNRTALDLAVAGNYVEIVDMLKAANGHAAQEPHNENGCD</sequence>
<dbReference type="Proteomes" id="UP000053095">
    <property type="component" value="Unassembled WGS sequence"/>
</dbReference>
<comment type="caution">
    <text evidence="6">The sequence shown here is derived from an EMBL/GenBank/DDBJ whole genome shotgun (WGS) entry which is preliminary data.</text>
</comment>
<evidence type="ECO:0000256" key="1">
    <source>
        <dbReference type="ARBA" id="ARBA00022737"/>
    </source>
</evidence>
<dbReference type="PROSITE" id="PS50088">
    <property type="entry name" value="ANK_REPEAT"/>
    <property type="match status" value="7"/>
</dbReference>
<accession>A0A6V8H9G5</accession>
<feature type="repeat" description="ANK" evidence="3">
    <location>
        <begin position="1062"/>
        <end position="1094"/>
    </location>
</feature>
<evidence type="ECO:0000313" key="7">
    <source>
        <dbReference type="Proteomes" id="UP000053095"/>
    </source>
</evidence>
<dbReference type="PROSITE" id="PS50297">
    <property type="entry name" value="ANK_REP_REGION"/>
    <property type="match status" value="7"/>
</dbReference>
<evidence type="ECO:0000259" key="5">
    <source>
        <dbReference type="Pfam" id="PF24883"/>
    </source>
</evidence>
<evidence type="ECO:0000313" key="6">
    <source>
        <dbReference type="EMBL" id="GAM37911.1"/>
    </source>
</evidence>
<dbReference type="PANTHER" id="PTHR24201:SF16">
    <property type="entry name" value="ANKYRIN-1-LIKE-RELATED"/>
    <property type="match status" value="1"/>
</dbReference>
<dbReference type="InterPro" id="IPR002110">
    <property type="entry name" value="Ankyrin_rpt"/>
</dbReference>
<reference evidence="7" key="1">
    <citation type="journal article" date="2015" name="Genome Announc.">
        <title>Draft genome sequence of Talaromyces cellulolyticus strain Y-94, a source of lignocellulosic biomass-degrading enzymes.</title>
        <authorList>
            <person name="Fujii T."/>
            <person name="Koike H."/>
            <person name="Sawayama S."/>
            <person name="Yano S."/>
            <person name="Inoue H."/>
        </authorList>
    </citation>
    <scope>NUCLEOTIDE SEQUENCE [LARGE SCALE GENOMIC DNA]</scope>
    <source>
        <strain evidence="7">Y-94</strain>
    </source>
</reference>
<dbReference type="SUPFAM" id="SSF52540">
    <property type="entry name" value="P-loop containing nucleoside triphosphate hydrolases"/>
    <property type="match status" value="1"/>
</dbReference>
<dbReference type="Pfam" id="PF12796">
    <property type="entry name" value="Ank_2"/>
    <property type="match status" value="3"/>
</dbReference>
<keyword evidence="2 3" id="KW-0040">ANK repeat</keyword>
<evidence type="ECO:0000256" key="3">
    <source>
        <dbReference type="PROSITE-ProRule" id="PRU00023"/>
    </source>
</evidence>
<feature type="repeat" description="ANK" evidence="3">
    <location>
        <begin position="962"/>
        <end position="990"/>
    </location>
</feature>
<dbReference type="Pfam" id="PF24883">
    <property type="entry name" value="NPHP3_N"/>
    <property type="match status" value="1"/>
</dbReference>
<dbReference type="InterPro" id="IPR031359">
    <property type="entry name" value="NACHT_N"/>
</dbReference>
<feature type="repeat" description="ANK" evidence="3">
    <location>
        <begin position="924"/>
        <end position="956"/>
    </location>
</feature>
<gene>
    <name evidence="6" type="ORF">TCE0_033r08232</name>
</gene>
<dbReference type="Gene3D" id="3.40.50.300">
    <property type="entry name" value="P-loop containing nucleotide triphosphate hydrolases"/>
    <property type="match status" value="1"/>
</dbReference>
<evidence type="ECO:0000256" key="2">
    <source>
        <dbReference type="ARBA" id="ARBA00023043"/>
    </source>
</evidence>
<evidence type="ECO:0000259" key="4">
    <source>
        <dbReference type="Pfam" id="PF17100"/>
    </source>
</evidence>
<dbReference type="EMBL" id="DF933829">
    <property type="protein sequence ID" value="GAM37911.1"/>
    <property type="molecule type" value="Genomic_DNA"/>
</dbReference>
<proteinExistence type="predicted"/>
<dbReference type="InterPro" id="IPR036770">
    <property type="entry name" value="Ankyrin_rpt-contain_sf"/>
</dbReference>
<dbReference type="InterPro" id="IPR050776">
    <property type="entry name" value="Ank_Repeat/CDKN_Inhibitor"/>
</dbReference>
<dbReference type="Gene3D" id="1.25.40.20">
    <property type="entry name" value="Ankyrin repeat-containing domain"/>
    <property type="match status" value="4"/>
</dbReference>
<dbReference type="PANTHER" id="PTHR24201">
    <property type="entry name" value="ANK_REP_REGION DOMAIN-CONTAINING PROTEIN"/>
    <property type="match status" value="1"/>
</dbReference>
<feature type="repeat" description="ANK" evidence="3">
    <location>
        <begin position="1028"/>
        <end position="1061"/>
    </location>
</feature>
<keyword evidence="7" id="KW-1185">Reference proteome</keyword>